<evidence type="ECO:0000313" key="3">
    <source>
        <dbReference type="EMBL" id="XDQ63258.1"/>
    </source>
</evidence>
<dbReference type="InterPro" id="IPR001509">
    <property type="entry name" value="Epimerase_deHydtase"/>
</dbReference>
<protein>
    <submittedName>
        <fullName evidence="3">NAD-dependent epimerase/dehydratase family protein</fullName>
    </submittedName>
</protein>
<organism evidence="3">
    <name type="scientific">Streptomyces sp. R35</name>
    <dbReference type="NCBI Taxonomy" id="3238630"/>
    <lineage>
        <taxon>Bacteria</taxon>
        <taxon>Bacillati</taxon>
        <taxon>Actinomycetota</taxon>
        <taxon>Actinomycetes</taxon>
        <taxon>Kitasatosporales</taxon>
        <taxon>Streptomycetaceae</taxon>
        <taxon>Streptomyces</taxon>
    </lineage>
</organism>
<dbReference type="Pfam" id="PF01370">
    <property type="entry name" value="Epimerase"/>
    <property type="match status" value="1"/>
</dbReference>
<evidence type="ECO:0000259" key="2">
    <source>
        <dbReference type="Pfam" id="PF01370"/>
    </source>
</evidence>
<sequence length="309" mass="32835">MRGRDVVVLGATGFLGRHIADAFEAAGDRVLRVSRSAPPGAAGRRAALDLAAATTGELAAFLAAHRPDVVVNAAGTVWQADERRMRELNDAFVRRLVAALSQLPWPVRLVQLGSVHEYGPAPAGVPLTEDREPAPTGTYGRTKLSGTRWVLGAAREGLDAVVVRVANACGPGAPPESLLGKVAVELARQADRRDPAGELRLSPLRARRDFVDVRDVADAVVAAAGADRGAASGRIVNVGRGEAVPVRRLVDRMVTLSGLPVRLVEQEAPDGTRAAPEWQQTDIALAGRLLSWRPRRELDESLRDLLAAV</sequence>
<name>A0AB39S984_9ACTN</name>
<dbReference type="EMBL" id="CP163440">
    <property type="protein sequence ID" value="XDQ63258.1"/>
    <property type="molecule type" value="Genomic_DNA"/>
</dbReference>
<dbReference type="Gene3D" id="3.90.25.10">
    <property type="entry name" value="UDP-galactose 4-epimerase, domain 1"/>
    <property type="match status" value="1"/>
</dbReference>
<dbReference type="InterPro" id="IPR050177">
    <property type="entry name" value="Lipid_A_modif_metabolic_enz"/>
</dbReference>
<feature type="domain" description="NAD-dependent epimerase/dehydratase" evidence="2">
    <location>
        <begin position="6"/>
        <end position="239"/>
    </location>
</feature>
<dbReference type="AlphaFoldDB" id="A0AB39S984"/>
<proteinExistence type="predicted"/>
<dbReference type="RefSeq" id="WP_369260109.1">
    <property type="nucleotide sequence ID" value="NZ_CP163440.1"/>
</dbReference>
<dbReference type="PANTHER" id="PTHR43245">
    <property type="entry name" value="BIFUNCTIONAL POLYMYXIN RESISTANCE PROTEIN ARNA"/>
    <property type="match status" value="1"/>
</dbReference>
<reference evidence="3" key="1">
    <citation type="submission" date="2024-07" db="EMBL/GenBank/DDBJ databases">
        <authorList>
            <person name="Yu S.T."/>
        </authorList>
    </citation>
    <scope>NUCLEOTIDE SEQUENCE</scope>
    <source>
        <strain evidence="3">R35</strain>
    </source>
</reference>
<dbReference type="PANTHER" id="PTHR43245:SF13">
    <property type="entry name" value="UDP-D-APIOSE_UDP-D-XYLOSE SYNTHASE 2"/>
    <property type="match status" value="1"/>
</dbReference>
<evidence type="ECO:0000256" key="1">
    <source>
        <dbReference type="SAM" id="MobiDB-lite"/>
    </source>
</evidence>
<feature type="region of interest" description="Disordered" evidence="1">
    <location>
        <begin position="121"/>
        <end position="141"/>
    </location>
</feature>
<dbReference type="Gene3D" id="3.40.50.720">
    <property type="entry name" value="NAD(P)-binding Rossmann-like Domain"/>
    <property type="match status" value="1"/>
</dbReference>
<gene>
    <name evidence="3" type="ORF">AB5J50_21885</name>
</gene>
<dbReference type="InterPro" id="IPR036291">
    <property type="entry name" value="NAD(P)-bd_dom_sf"/>
</dbReference>
<accession>A0AB39S984</accession>
<dbReference type="SUPFAM" id="SSF51735">
    <property type="entry name" value="NAD(P)-binding Rossmann-fold domains"/>
    <property type="match status" value="1"/>
</dbReference>